<dbReference type="Proteomes" id="UP000789508">
    <property type="component" value="Unassembled WGS sequence"/>
</dbReference>
<evidence type="ECO:0000256" key="1">
    <source>
        <dbReference type="PROSITE-ProRule" id="PRU00023"/>
    </source>
</evidence>
<feature type="compositionally biased region" description="Polar residues" evidence="2">
    <location>
        <begin position="250"/>
        <end position="259"/>
    </location>
</feature>
<reference evidence="3" key="1">
    <citation type="submission" date="2021-06" db="EMBL/GenBank/DDBJ databases">
        <authorList>
            <person name="Kallberg Y."/>
            <person name="Tangrot J."/>
            <person name="Rosling A."/>
        </authorList>
    </citation>
    <scope>NUCLEOTIDE SEQUENCE</scope>
    <source>
        <strain evidence="3">FL130A</strain>
    </source>
</reference>
<evidence type="ECO:0000313" key="4">
    <source>
        <dbReference type="Proteomes" id="UP000789508"/>
    </source>
</evidence>
<comment type="caution">
    <text evidence="3">The sequence shown here is derived from an EMBL/GenBank/DDBJ whole genome shotgun (WGS) entry which is preliminary data.</text>
</comment>
<feature type="repeat" description="ANK" evidence="1">
    <location>
        <begin position="37"/>
        <end position="69"/>
    </location>
</feature>
<name>A0A9N8Z5N2_9GLOM</name>
<feature type="repeat" description="ANK" evidence="1">
    <location>
        <begin position="141"/>
        <end position="165"/>
    </location>
</feature>
<feature type="compositionally biased region" description="Polar residues" evidence="2">
    <location>
        <begin position="230"/>
        <end position="243"/>
    </location>
</feature>
<dbReference type="EMBL" id="CAJVPS010000297">
    <property type="protein sequence ID" value="CAG8474534.1"/>
    <property type="molecule type" value="Genomic_DNA"/>
</dbReference>
<organism evidence="3 4">
    <name type="scientific">Ambispora leptoticha</name>
    <dbReference type="NCBI Taxonomy" id="144679"/>
    <lineage>
        <taxon>Eukaryota</taxon>
        <taxon>Fungi</taxon>
        <taxon>Fungi incertae sedis</taxon>
        <taxon>Mucoromycota</taxon>
        <taxon>Glomeromycotina</taxon>
        <taxon>Glomeromycetes</taxon>
        <taxon>Archaeosporales</taxon>
        <taxon>Ambisporaceae</taxon>
        <taxon>Ambispora</taxon>
    </lineage>
</organism>
<dbReference type="Gene3D" id="1.25.40.20">
    <property type="entry name" value="Ankyrin repeat-containing domain"/>
    <property type="match status" value="3"/>
</dbReference>
<dbReference type="SMART" id="SM00248">
    <property type="entry name" value="ANK"/>
    <property type="match status" value="4"/>
</dbReference>
<proteinExistence type="predicted"/>
<dbReference type="PANTHER" id="PTHR24120">
    <property type="entry name" value="GH07239P"/>
    <property type="match status" value="1"/>
</dbReference>
<dbReference type="SUPFAM" id="SSF48403">
    <property type="entry name" value="Ankyrin repeat"/>
    <property type="match status" value="1"/>
</dbReference>
<feature type="region of interest" description="Disordered" evidence="2">
    <location>
        <begin position="230"/>
        <end position="295"/>
    </location>
</feature>
<evidence type="ECO:0000313" key="3">
    <source>
        <dbReference type="EMBL" id="CAG8474534.1"/>
    </source>
</evidence>
<feature type="repeat" description="ANK" evidence="1">
    <location>
        <begin position="108"/>
        <end position="140"/>
    </location>
</feature>
<protein>
    <submittedName>
        <fullName evidence="3">8203_t:CDS:1</fullName>
    </submittedName>
</protein>
<evidence type="ECO:0000256" key="2">
    <source>
        <dbReference type="SAM" id="MobiDB-lite"/>
    </source>
</evidence>
<dbReference type="PROSITE" id="PS50297">
    <property type="entry name" value="ANK_REP_REGION"/>
    <property type="match status" value="3"/>
</dbReference>
<dbReference type="Pfam" id="PF12796">
    <property type="entry name" value="Ank_2"/>
    <property type="match status" value="2"/>
</dbReference>
<dbReference type="PROSITE" id="PS50088">
    <property type="entry name" value="ANK_REPEAT"/>
    <property type="match status" value="3"/>
</dbReference>
<feature type="compositionally biased region" description="Polar residues" evidence="2">
    <location>
        <begin position="268"/>
        <end position="282"/>
    </location>
</feature>
<keyword evidence="4" id="KW-1185">Reference proteome</keyword>
<dbReference type="PANTHER" id="PTHR24120:SF4">
    <property type="entry name" value="GH07239P"/>
    <property type="match status" value="1"/>
</dbReference>
<dbReference type="OrthoDB" id="341259at2759"/>
<dbReference type="AlphaFoldDB" id="A0A9N8Z5N2"/>
<dbReference type="InterPro" id="IPR036770">
    <property type="entry name" value="Ankyrin_rpt-contain_sf"/>
</dbReference>
<gene>
    <name evidence="3" type="ORF">ALEPTO_LOCUS2175</name>
</gene>
<dbReference type="InterPro" id="IPR002110">
    <property type="entry name" value="Ankyrin_rpt"/>
</dbReference>
<accession>A0A9N8Z5N2</accession>
<keyword evidence="1" id="KW-0040">ANK repeat</keyword>
<sequence>MPVEERARLRRAACDGNLLLIKRLILKTNVQNPDPENGWTTIMYAARCGHAHVVEFLLNAGHEEHEISKVGDFENNTVLMIASQYNHLEIMKIYTNFFPDCIHMGNKKGQTALILAAQRGYIDVMKWLLDNGADINQTDYDGNTALHYAAAWGRFEAVTLLIERGIIFAGKNIAGWTALDYSYSIEIASHIQERAVAQFEESKISRRRNNLKVNVDSIIGIEMLPSLTTRSATFPPTQQQQRPSLEYETRSASFSNTPRPSGEYESVYGNSLHSSGTLSPNDIASPVRRKESLPW</sequence>